<dbReference type="EMBL" id="CP045702">
    <property type="protein sequence ID" value="QNE74012.1"/>
    <property type="molecule type" value="Genomic_DNA"/>
</dbReference>
<protein>
    <submittedName>
        <fullName evidence="1">Uncharacterized protein</fullName>
    </submittedName>
</protein>
<dbReference type="Proteomes" id="UP000515307">
    <property type="component" value="Chromosome"/>
</dbReference>
<accession>A0A7G7BF97</accession>
<gene>
    <name evidence="1" type="ORF">F0344_04805</name>
</gene>
<keyword evidence="2" id="KW-1185">Reference proteome</keyword>
<evidence type="ECO:0000313" key="1">
    <source>
        <dbReference type="EMBL" id="QNE74012.1"/>
    </source>
</evidence>
<dbReference type="AlphaFoldDB" id="A0A7G7BF97"/>
<proteinExistence type="predicted"/>
<organism evidence="1 2">
    <name type="scientific">Streptomyces finlayi</name>
    <dbReference type="NCBI Taxonomy" id="67296"/>
    <lineage>
        <taxon>Bacteria</taxon>
        <taxon>Bacillati</taxon>
        <taxon>Actinomycetota</taxon>
        <taxon>Actinomycetes</taxon>
        <taxon>Kitasatosporales</taxon>
        <taxon>Streptomycetaceae</taxon>
        <taxon>Streptomyces</taxon>
    </lineage>
</organism>
<evidence type="ECO:0000313" key="2">
    <source>
        <dbReference type="Proteomes" id="UP000515307"/>
    </source>
</evidence>
<dbReference type="KEGG" id="sfiy:F0344_04805"/>
<name>A0A7G7BF97_9ACTN</name>
<dbReference type="RefSeq" id="WP_185297577.1">
    <property type="nucleotide sequence ID" value="NZ_CP045702.1"/>
</dbReference>
<sequence>MASTTGTIKDAYAFGGSVTLHMNPVYCDVSRPLAAGLTPDEARLLGLKLIRLADTAEKQEW</sequence>
<reference evidence="2" key="1">
    <citation type="submission" date="2019-10" db="EMBL/GenBank/DDBJ databases">
        <title>Antimicrobial potential of Antarctic Bacteria.</title>
        <authorList>
            <person name="Benaud N."/>
            <person name="Edwards R.J."/>
            <person name="Ferrari B.C."/>
        </authorList>
    </citation>
    <scope>NUCLEOTIDE SEQUENCE [LARGE SCALE GENOMIC DNA]</scope>
    <source>
        <strain evidence="2">NBSH44</strain>
    </source>
</reference>